<dbReference type="EMBL" id="CP098248">
    <property type="protein sequence ID" value="WAV96517.1"/>
    <property type="molecule type" value="Genomic_DNA"/>
</dbReference>
<dbReference type="InterPro" id="IPR007739">
    <property type="entry name" value="RgpF"/>
</dbReference>
<dbReference type="Pfam" id="PF05045">
    <property type="entry name" value="RgpF"/>
    <property type="match status" value="1"/>
</dbReference>
<evidence type="ECO:0000313" key="2">
    <source>
        <dbReference type="Proteomes" id="UP001164794"/>
    </source>
</evidence>
<dbReference type="Gene3D" id="3.90.550.10">
    <property type="entry name" value="Spore Coat Polysaccharide Biosynthesis Protein SpsA, Chain A"/>
    <property type="match status" value="1"/>
</dbReference>
<evidence type="ECO:0008006" key="3">
    <source>
        <dbReference type="Google" id="ProtNLM"/>
    </source>
</evidence>
<evidence type="ECO:0000313" key="1">
    <source>
        <dbReference type="EMBL" id="WAV96517.1"/>
    </source>
</evidence>
<dbReference type="RefSeq" id="WP_269263995.1">
    <property type="nucleotide sequence ID" value="NZ_CP098248.1"/>
</dbReference>
<dbReference type="SUPFAM" id="SSF53448">
    <property type="entry name" value="Nucleotide-diphospho-sugar transferases"/>
    <property type="match status" value="1"/>
</dbReference>
<gene>
    <name evidence="1" type="ORF">NB645_06680</name>
</gene>
<organism evidence="1 2">
    <name type="scientific">Oxalobacter aliiformigenes</name>
    <dbReference type="NCBI Taxonomy" id="2946593"/>
    <lineage>
        <taxon>Bacteria</taxon>
        <taxon>Pseudomonadati</taxon>
        <taxon>Pseudomonadota</taxon>
        <taxon>Betaproteobacteria</taxon>
        <taxon>Burkholderiales</taxon>
        <taxon>Oxalobacteraceae</taxon>
        <taxon>Oxalobacter</taxon>
    </lineage>
</organism>
<name>A0ABY7JG12_9BURK</name>
<keyword evidence="2" id="KW-1185">Reference proteome</keyword>
<protein>
    <recommendedName>
        <fullName evidence="3">Glycosyltransferase 2-like domain-containing protein</fullName>
    </recommendedName>
</protein>
<proteinExistence type="predicted"/>
<reference evidence="1" key="1">
    <citation type="journal article" date="2022" name="Front. Microbiol.">
        <title>New perspectives on an old grouping: The genomic and phenotypic variability of Oxalobacter formigenes and the implications for calcium oxalate stone prevention.</title>
        <authorList>
            <person name="Chmiel J.A."/>
            <person name="Carr C."/>
            <person name="Stuivenberg G.A."/>
            <person name="Venema R."/>
            <person name="Chanyi R.M."/>
            <person name="Al K.F."/>
            <person name="Giguere D."/>
            <person name="Say H."/>
            <person name="Akouris P.P."/>
            <person name="Dominguez Romero S.A."/>
            <person name="Kwong A."/>
            <person name="Tai V."/>
            <person name="Koval S.F."/>
            <person name="Razvi H."/>
            <person name="Bjazevic J."/>
            <person name="Burton J.P."/>
        </authorList>
    </citation>
    <scope>NUCLEOTIDE SEQUENCE</scope>
    <source>
        <strain evidence="1">HOxNP-1</strain>
    </source>
</reference>
<dbReference type="InterPro" id="IPR029044">
    <property type="entry name" value="Nucleotide-diphossugar_trans"/>
</dbReference>
<dbReference type="Proteomes" id="UP001164794">
    <property type="component" value="Chromosome"/>
</dbReference>
<sequence>MKLFEKIKKNIDIYLIREFRIFGKSIFLSVKNTLSGDKRFYFWQKYYRKGLQTKENNYKKTIAENGINDEDFPKISVIVRFIGKNELCERTRLSLLKQTYRNFEVVLVNGGCKSDVFEWEDVIVRNEPALDEGIRNSVGKYIAFCENGDFWSQDHLQKKAEIIRKCRGSAIIVNDIEFYGDENSCRYLNVIADDCRSFFLGADRISDTLWKEHHFMLNLSCCTIKKDCFDTCNFQGVVHESQICQWLLRQVFNNNDFIYFNKKLTFVKASEEKIKKWNADYFYKKLSLVRGDYFLGYKIKTLVRFPDESLNVKRELKKPKIIKKLAIFASYNEKCVIEDYIVYYLKGLCQVVDGIVFVMDNPVLPGEIDKIQKYVIYVQCECHHEYDFGSYKRGWLYLKQTDFFNDIEELILCNDSCYGPFFPLEKVFGEMYARKGDIDFWGIHRNSEIGDHIQSFFYVFRKSVLASPVFDGFLLAVREEIDVLDVVLNYEAGFTSVLEKAGFLWDTYVDYSIINASVEKLVDDVCPLIKVKDVKEIYGKSGRKIRKFRSLMNRVNPELMKIVEKKEEHL</sequence>
<accession>A0ABY7JG12</accession>